<keyword evidence="2" id="KW-1133">Transmembrane helix</keyword>
<gene>
    <name evidence="3" type="ORF">BSTOLATCC_MIC7708</name>
</gene>
<dbReference type="EMBL" id="CAJZBQ010000009">
    <property type="protein sequence ID" value="CAG9312916.1"/>
    <property type="molecule type" value="Genomic_DNA"/>
</dbReference>
<feature type="transmembrane region" description="Helical" evidence="2">
    <location>
        <begin position="172"/>
        <end position="191"/>
    </location>
</feature>
<name>A0AAU9IET2_9CILI</name>
<dbReference type="Proteomes" id="UP001162131">
    <property type="component" value="Unassembled WGS sequence"/>
</dbReference>
<dbReference type="AlphaFoldDB" id="A0AAU9IET2"/>
<keyword evidence="2" id="KW-0812">Transmembrane</keyword>
<feature type="transmembrane region" description="Helical" evidence="2">
    <location>
        <begin position="264"/>
        <end position="281"/>
    </location>
</feature>
<comment type="caution">
    <text evidence="3">The sequence shown here is derived from an EMBL/GenBank/DDBJ whole genome shotgun (WGS) entry which is preliminary data.</text>
</comment>
<evidence type="ECO:0000313" key="3">
    <source>
        <dbReference type="EMBL" id="CAG9312916.1"/>
    </source>
</evidence>
<feature type="region of interest" description="Disordered" evidence="1">
    <location>
        <begin position="88"/>
        <end position="109"/>
    </location>
</feature>
<feature type="transmembrane region" description="Helical" evidence="2">
    <location>
        <begin position="234"/>
        <end position="258"/>
    </location>
</feature>
<feature type="transmembrane region" description="Helical" evidence="2">
    <location>
        <begin position="20"/>
        <end position="42"/>
    </location>
</feature>
<evidence type="ECO:0000313" key="4">
    <source>
        <dbReference type="Proteomes" id="UP001162131"/>
    </source>
</evidence>
<evidence type="ECO:0000256" key="2">
    <source>
        <dbReference type="SAM" id="Phobius"/>
    </source>
</evidence>
<organism evidence="3 4">
    <name type="scientific">Blepharisma stoltei</name>
    <dbReference type="NCBI Taxonomy" id="1481888"/>
    <lineage>
        <taxon>Eukaryota</taxon>
        <taxon>Sar</taxon>
        <taxon>Alveolata</taxon>
        <taxon>Ciliophora</taxon>
        <taxon>Postciliodesmatophora</taxon>
        <taxon>Heterotrichea</taxon>
        <taxon>Heterotrichida</taxon>
        <taxon>Blepharismidae</taxon>
        <taxon>Blepharisma</taxon>
    </lineage>
</organism>
<keyword evidence="2" id="KW-0472">Membrane</keyword>
<evidence type="ECO:0000256" key="1">
    <source>
        <dbReference type="SAM" id="MobiDB-lite"/>
    </source>
</evidence>
<feature type="transmembrane region" description="Helical" evidence="2">
    <location>
        <begin position="203"/>
        <end position="222"/>
    </location>
</feature>
<accession>A0AAU9IET2</accession>
<protein>
    <submittedName>
        <fullName evidence="3">Uncharacterized protein</fullName>
    </submittedName>
</protein>
<reference evidence="3" key="1">
    <citation type="submission" date="2021-09" db="EMBL/GenBank/DDBJ databases">
        <authorList>
            <consortium name="AG Swart"/>
            <person name="Singh M."/>
            <person name="Singh A."/>
            <person name="Seah K."/>
            <person name="Emmerich C."/>
        </authorList>
    </citation>
    <scope>NUCLEOTIDE SEQUENCE</scope>
    <source>
        <strain evidence="3">ATCC30299</strain>
    </source>
</reference>
<proteinExistence type="predicted"/>
<keyword evidence="4" id="KW-1185">Reference proteome</keyword>
<sequence>MLWYNSSYSLNLKINGNIEMIAIYLSICGFLTYIIMLIYFAFKQNKKKSIEKESMITKTSKSFQFSGKVDTQSGIDQSTILDISAIDSKQPKPKPKFKKPNEDPESLNSTTIKRPKFKRNLTIQIPASPQYKDLKKLQDQEKEFIFGYFKEQCYPLSFYYSHKETFKRTSMITIWWTGIFTEFFLVLLLFYEDLKPGDSAGKFVLYPIISCMGVLPVGFALTPLFRDNGSIISIILNLLGYIISWIAMIAVCLSSFILELDDEISFVVAFGICLFIEIAVMEPIKTIVKAAGYLWFKEQNIMAKFCIEI</sequence>